<dbReference type="OrthoDB" id="6199386at2"/>
<accession>A0A545TK65</accession>
<protein>
    <recommendedName>
        <fullName evidence="1">DUF6316 domain-containing protein</fullName>
    </recommendedName>
</protein>
<organism evidence="2 3">
    <name type="scientific">Aliikangiella marina</name>
    <dbReference type="NCBI Taxonomy" id="1712262"/>
    <lineage>
        <taxon>Bacteria</taxon>
        <taxon>Pseudomonadati</taxon>
        <taxon>Pseudomonadota</taxon>
        <taxon>Gammaproteobacteria</taxon>
        <taxon>Oceanospirillales</taxon>
        <taxon>Pleioneaceae</taxon>
        <taxon>Aliikangiella</taxon>
    </lineage>
</organism>
<dbReference type="InterPro" id="IPR045630">
    <property type="entry name" value="DUF6316"/>
</dbReference>
<evidence type="ECO:0000313" key="2">
    <source>
        <dbReference type="EMBL" id="TQV77576.1"/>
    </source>
</evidence>
<sequence>MRVRHGEAGRPWFRTERYYHTNDGWWFLTREKTEEGPFVSQLEAESELYMYIQRVKQAQNFPLT</sequence>
<dbReference type="Proteomes" id="UP000317839">
    <property type="component" value="Unassembled WGS sequence"/>
</dbReference>
<gene>
    <name evidence="2" type="ORF">FLL45_03810</name>
</gene>
<keyword evidence="3" id="KW-1185">Reference proteome</keyword>
<name>A0A545TK65_9GAMM</name>
<evidence type="ECO:0000313" key="3">
    <source>
        <dbReference type="Proteomes" id="UP000317839"/>
    </source>
</evidence>
<evidence type="ECO:0000259" key="1">
    <source>
        <dbReference type="Pfam" id="PF19837"/>
    </source>
</evidence>
<comment type="caution">
    <text evidence="2">The sequence shown here is derived from an EMBL/GenBank/DDBJ whole genome shotgun (WGS) entry which is preliminary data.</text>
</comment>
<dbReference type="Pfam" id="PF19837">
    <property type="entry name" value="DUF6316"/>
    <property type="match status" value="1"/>
</dbReference>
<dbReference type="EMBL" id="VIKR01000001">
    <property type="protein sequence ID" value="TQV77576.1"/>
    <property type="molecule type" value="Genomic_DNA"/>
</dbReference>
<reference evidence="2 3" key="1">
    <citation type="submission" date="2019-06" db="EMBL/GenBank/DDBJ databases">
        <title>Draft genome of Aliikangiella marina GYP-15.</title>
        <authorList>
            <person name="Wang G."/>
        </authorList>
    </citation>
    <scope>NUCLEOTIDE SEQUENCE [LARGE SCALE GENOMIC DNA]</scope>
    <source>
        <strain evidence="2 3">GYP-15</strain>
    </source>
</reference>
<feature type="domain" description="DUF6316" evidence="1">
    <location>
        <begin position="4"/>
        <end position="57"/>
    </location>
</feature>
<proteinExistence type="predicted"/>
<dbReference type="AlphaFoldDB" id="A0A545TK65"/>